<dbReference type="EMBL" id="VSSQ01096906">
    <property type="protein sequence ID" value="MPN40478.1"/>
    <property type="molecule type" value="Genomic_DNA"/>
</dbReference>
<gene>
    <name evidence="1" type="ORF">SDC9_188016</name>
</gene>
<sequence>MGGAQLLVARLQIHEVIETGDQLLDFVFATYPFVGGLKRGLFFNLHV</sequence>
<reference evidence="1" key="1">
    <citation type="submission" date="2019-08" db="EMBL/GenBank/DDBJ databases">
        <authorList>
            <person name="Kucharzyk K."/>
            <person name="Murdoch R.W."/>
            <person name="Higgins S."/>
            <person name="Loffler F."/>
        </authorList>
    </citation>
    <scope>NUCLEOTIDE SEQUENCE</scope>
</reference>
<proteinExistence type="predicted"/>
<protein>
    <submittedName>
        <fullName evidence="1">Uncharacterized protein</fullName>
    </submittedName>
</protein>
<name>A0A645HN66_9ZZZZ</name>
<accession>A0A645HN66</accession>
<comment type="caution">
    <text evidence="1">The sequence shown here is derived from an EMBL/GenBank/DDBJ whole genome shotgun (WGS) entry which is preliminary data.</text>
</comment>
<organism evidence="1">
    <name type="scientific">bioreactor metagenome</name>
    <dbReference type="NCBI Taxonomy" id="1076179"/>
    <lineage>
        <taxon>unclassified sequences</taxon>
        <taxon>metagenomes</taxon>
        <taxon>ecological metagenomes</taxon>
    </lineage>
</organism>
<dbReference type="AlphaFoldDB" id="A0A645HN66"/>
<evidence type="ECO:0000313" key="1">
    <source>
        <dbReference type="EMBL" id="MPN40478.1"/>
    </source>
</evidence>